<name>A0ABZ1R8I9_9ACTN</name>
<dbReference type="EMBL" id="CP108038">
    <property type="protein sequence ID" value="WUN91303.1"/>
    <property type="molecule type" value="Genomic_DNA"/>
</dbReference>
<evidence type="ECO:0000313" key="1">
    <source>
        <dbReference type="EMBL" id="WUN91303.1"/>
    </source>
</evidence>
<protein>
    <submittedName>
        <fullName evidence="1">Uncharacterized protein</fullName>
    </submittedName>
</protein>
<reference evidence="1" key="1">
    <citation type="submission" date="2022-10" db="EMBL/GenBank/DDBJ databases">
        <title>The complete genomes of actinobacterial strains from the NBC collection.</title>
        <authorList>
            <person name="Joergensen T.S."/>
            <person name="Alvarez Arevalo M."/>
            <person name="Sterndorff E.B."/>
            <person name="Faurdal D."/>
            <person name="Vuksanovic O."/>
            <person name="Mourched A.-S."/>
            <person name="Charusanti P."/>
            <person name="Shaw S."/>
            <person name="Blin K."/>
            <person name="Weber T."/>
        </authorList>
    </citation>
    <scope>NUCLEOTIDE SEQUENCE</scope>
    <source>
        <strain evidence="1">NBC_00302</strain>
    </source>
</reference>
<keyword evidence="2" id="KW-1185">Reference proteome</keyword>
<dbReference type="RefSeq" id="WP_328737239.1">
    <property type="nucleotide sequence ID" value="NZ_CP108038.1"/>
</dbReference>
<gene>
    <name evidence="1" type="ORF">OHT53_36905</name>
</gene>
<evidence type="ECO:0000313" key="2">
    <source>
        <dbReference type="Proteomes" id="UP001432071"/>
    </source>
</evidence>
<proteinExistence type="predicted"/>
<organism evidence="1 2">
    <name type="scientific">Streptomyces bobili</name>
    <dbReference type="NCBI Taxonomy" id="67280"/>
    <lineage>
        <taxon>Bacteria</taxon>
        <taxon>Bacillati</taxon>
        <taxon>Actinomycetota</taxon>
        <taxon>Actinomycetes</taxon>
        <taxon>Kitasatosporales</taxon>
        <taxon>Streptomycetaceae</taxon>
        <taxon>Streptomyces</taxon>
    </lineage>
</organism>
<sequence>MTHFLESRTGADGPVTVTVMKSYTVPTDEADYHSEEVNSNELRAPLRLQAWP</sequence>
<dbReference type="Proteomes" id="UP001432071">
    <property type="component" value="Chromosome"/>
</dbReference>
<accession>A0ABZ1R8I9</accession>
<dbReference type="GeneID" id="93766685"/>